<organism evidence="1 2">
    <name type="scientific">Funneliformis geosporum</name>
    <dbReference type="NCBI Taxonomy" id="1117311"/>
    <lineage>
        <taxon>Eukaryota</taxon>
        <taxon>Fungi</taxon>
        <taxon>Fungi incertae sedis</taxon>
        <taxon>Mucoromycota</taxon>
        <taxon>Glomeromycotina</taxon>
        <taxon>Glomeromycetes</taxon>
        <taxon>Glomerales</taxon>
        <taxon>Glomeraceae</taxon>
        <taxon>Funneliformis</taxon>
    </lineage>
</organism>
<evidence type="ECO:0000313" key="1">
    <source>
        <dbReference type="EMBL" id="CAI2173127.1"/>
    </source>
</evidence>
<gene>
    <name evidence="1" type="ORF">FWILDA_LOCUS5929</name>
</gene>
<comment type="caution">
    <text evidence="1">The sequence shown here is derived from an EMBL/GenBank/DDBJ whole genome shotgun (WGS) entry which is preliminary data.</text>
</comment>
<dbReference type="EMBL" id="CAMKVN010001021">
    <property type="protein sequence ID" value="CAI2173127.1"/>
    <property type="molecule type" value="Genomic_DNA"/>
</dbReference>
<protein>
    <submittedName>
        <fullName evidence="1">19567_t:CDS:1</fullName>
    </submittedName>
</protein>
<proteinExistence type="predicted"/>
<evidence type="ECO:0000313" key="2">
    <source>
        <dbReference type="Proteomes" id="UP001153678"/>
    </source>
</evidence>
<dbReference type="Proteomes" id="UP001153678">
    <property type="component" value="Unassembled WGS sequence"/>
</dbReference>
<keyword evidence="2" id="KW-1185">Reference proteome</keyword>
<name>A0A9W4WMT7_9GLOM</name>
<dbReference type="AlphaFoldDB" id="A0A9W4WMT7"/>
<reference evidence="1" key="1">
    <citation type="submission" date="2022-08" db="EMBL/GenBank/DDBJ databases">
        <authorList>
            <person name="Kallberg Y."/>
            <person name="Tangrot J."/>
            <person name="Rosling A."/>
        </authorList>
    </citation>
    <scope>NUCLEOTIDE SEQUENCE</scope>
    <source>
        <strain evidence="1">Wild A</strain>
    </source>
</reference>
<accession>A0A9W4WMT7</accession>
<sequence>MINLSELPIENVFKVLIYRSLMKGGFISSYIYNKERLYRHKSSLDKEFRNMLLASGAVRLAEMLQSDRVVAGLCIGAVIVVVEKLNDFVIIHESDDENNLHHKKLIFDVKQPLIEPLATNYENNEKLLKSFFMGFGLARQFTKKKARIFVFLFNKDDEKRYRKGIYLFHQHLIKIYGKERVIREQGSCILNFNR</sequence>